<keyword evidence="2" id="KW-0521">NADP</keyword>
<dbReference type="GO" id="GO:0006633">
    <property type="term" value="P:fatty acid biosynthetic process"/>
    <property type="evidence" value="ECO:0007669"/>
    <property type="project" value="TreeGrafter"/>
</dbReference>
<dbReference type="Pfam" id="PF00106">
    <property type="entry name" value="adh_short"/>
    <property type="match status" value="1"/>
</dbReference>
<dbReference type="AlphaFoldDB" id="A0A4V1C7K3"/>
<dbReference type="PROSITE" id="PS00061">
    <property type="entry name" value="ADH_SHORT"/>
    <property type="match status" value="1"/>
</dbReference>
<dbReference type="InterPro" id="IPR036291">
    <property type="entry name" value="NAD(P)-bd_dom_sf"/>
</dbReference>
<evidence type="ECO:0000313" key="4">
    <source>
        <dbReference type="EMBL" id="QBZ63688.1"/>
    </source>
</evidence>
<accession>A0A4V1C7K3</accession>
<dbReference type="GO" id="GO:0048038">
    <property type="term" value="F:quinone binding"/>
    <property type="evidence" value="ECO:0007669"/>
    <property type="project" value="TreeGrafter"/>
</dbReference>
<dbReference type="CDD" id="cd05233">
    <property type="entry name" value="SDR_c"/>
    <property type="match status" value="1"/>
</dbReference>
<name>A0A4V1C7K3_PYROR</name>
<dbReference type="PANTHER" id="PTHR42760:SF127">
    <property type="entry name" value="3-KETOACYL-ACYL CARRIER PROTEIN REDUCTASE-RELATED"/>
    <property type="match status" value="1"/>
</dbReference>
<comment type="similarity">
    <text evidence="1 3">Belongs to the short-chain dehydrogenases/reductases (SDR) family.</text>
</comment>
<dbReference type="SUPFAM" id="SSF51735">
    <property type="entry name" value="NAD(P)-binding Rossmann-fold domains"/>
    <property type="match status" value="1"/>
</dbReference>
<proteinExistence type="inferred from homology"/>
<dbReference type="PANTHER" id="PTHR42760">
    <property type="entry name" value="SHORT-CHAIN DEHYDROGENASES/REDUCTASES FAMILY MEMBER"/>
    <property type="match status" value="1"/>
</dbReference>
<dbReference type="PRINTS" id="PR00081">
    <property type="entry name" value="GDHRDH"/>
</dbReference>
<dbReference type="FunFam" id="3.40.50.720:FF:000084">
    <property type="entry name" value="Short-chain dehydrogenase reductase"/>
    <property type="match status" value="1"/>
</dbReference>
<evidence type="ECO:0000256" key="2">
    <source>
        <dbReference type="ARBA" id="ARBA00022857"/>
    </source>
</evidence>
<evidence type="ECO:0000313" key="5">
    <source>
        <dbReference type="Proteomes" id="UP000294847"/>
    </source>
</evidence>
<protein>
    <submittedName>
        <fullName evidence="4">Uncharacterized protein</fullName>
    </submittedName>
</protein>
<dbReference type="InterPro" id="IPR002347">
    <property type="entry name" value="SDR_fam"/>
</dbReference>
<evidence type="ECO:0000256" key="1">
    <source>
        <dbReference type="ARBA" id="ARBA00006484"/>
    </source>
</evidence>
<dbReference type="EMBL" id="CP034209">
    <property type="protein sequence ID" value="QBZ63688.1"/>
    <property type="molecule type" value="Genomic_DNA"/>
</dbReference>
<dbReference type="Gene3D" id="3.40.50.720">
    <property type="entry name" value="NAD(P)-binding Rossmann-like Domain"/>
    <property type="match status" value="1"/>
</dbReference>
<dbReference type="PRINTS" id="PR00080">
    <property type="entry name" value="SDRFAMILY"/>
</dbReference>
<reference evidence="4 5" key="1">
    <citation type="journal article" date="2019" name="Mol. Biol. Evol.">
        <title>Blast fungal genomes show frequent chromosomal changes, gene gains and losses, and effector gene turnover.</title>
        <authorList>
            <person name="Gomez Luciano L.B."/>
            <person name="Jason Tsai I."/>
            <person name="Chuma I."/>
            <person name="Tosa Y."/>
            <person name="Chen Y.H."/>
            <person name="Li J.Y."/>
            <person name="Li M.Y."/>
            <person name="Jade Lu M.Y."/>
            <person name="Nakayashiki H."/>
            <person name="Li W.H."/>
        </authorList>
    </citation>
    <scope>NUCLEOTIDE SEQUENCE [LARGE SCALE GENOMIC DNA]</scope>
    <source>
        <strain evidence="4">MZ5-1-6</strain>
    </source>
</reference>
<gene>
    <name evidence="4" type="ORF">PoMZ_05374</name>
</gene>
<evidence type="ECO:0000256" key="3">
    <source>
        <dbReference type="RuleBase" id="RU000363"/>
    </source>
</evidence>
<dbReference type="GO" id="GO:0016616">
    <property type="term" value="F:oxidoreductase activity, acting on the CH-OH group of donors, NAD or NADP as acceptor"/>
    <property type="evidence" value="ECO:0007669"/>
    <property type="project" value="TreeGrafter"/>
</dbReference>
<sequence length="274" mass="28308">MSTPDAGIFGSSTAPAKAPGVAGRTCLVTGGAGGLGKAVAEAFLRAGANVVICDIHEERLAQTAKELGELGPLASFVVDVTVETQVRQLFDDTAARFGKVDILINNAGLPDRFQPVGDVDMDLWDKVIAVNLTAPVLMSKFAVKSMATGTTGGCIINMASVASKAGVLSGVAYVASKHGLLGITKSTAVHYRDKGIGCVALLIGLMAETNMSEHITDIHQEAWARASKVMLAADMKPISMETLAGYCVKLAEDNCSLFNGSCVTVDGGFSTVLG</sequence>
<dbReference type="Proteomes" id="UP000294847">
    <property type="component" value="Chromosome 6"/>
</dbReference>
<organism evidence="4 5">
    <name type="scientific">Pyricularia oryzae</name>
    <name type="common">Rice blast fungus</name>
    <name type="synonym">Magnaporthe oryzae</name>
    <dbReference type="NCBI Taxonomy" id="318829"/>
    <lineage>
        <taxon>Eukaryota</taxon>
        <taxon>Fungi</taxon>
        <taxon>Dikarya</taxon>
        <taxon>Ascomycota</taxon>
        <taxon>Pezizomycotina</taxon>
        <taxon>Sordariomycetes</taxon>
        <taxon>Sordariomycetidae</taxon>
        <taxon>Magnaporthales</taxon>
        <taxon>Pyriculariaceae</taxon>
        <taxon>Pyricularia</taxon>
    </lineage>
</organism>
<dbReference type="InterPro" id="IPR020904">
    <property type="entry name" value="Sc_DH/Rdtase_CS"/>
</dbReference>